<dbReference type="Gene3D" id="3.40.50.2000">
    <property type="entry name" value="Glycogen Phosphorylase B"/>
    <property type="match status" value="2"/>
</dbReference>
<sequence>MFPTISGLRKLFPESVIHLLCSRINEPLFQSIKEVEKTMVYRSGRQFWNALKETKYDLFYNPKDHPSITAFKISKNVRADVKVCIAHRRMEQHYNHGLTLNNTYRILEKNSMILRAYDLDFTIKSFFPNTELNSPKNENQISINLSSGSELRKWSLENWITLIALVLKKNKHFRINLFVNGKDLHLAKQIEKQFSSA</sequence>
<dbReference type="GO" id="GO:0005829">
    <property type="term" value="C:cytosol"/>
    <property type="evidence" value="ECO:0007669"/>
    <property type="project" value="TreeGrafter"/>
</dbReference>
<dbReference type="SUPFAM" id="SSF53756">
    <property type="entry name" value="UDP-Glycosyltransferase/glycogen phosphorylase"/>
    <property type="match status" value="1"/>
</dbReference>
<feature type="non-terminal residue" evidence="1">
    <location>
        <position position="197"/>
    </location>
</feature>
<name>A0A381NET6_9ZZZZ</name>
<reference evidence="1" key="1">
    <citation type="submission" date="2018-05" db="EMBL/GenBank/DDBJ databases">
        <authorList>
            <person name="Lanie J.A."/>
            <person name="Ng W.-L."/>
            <person name="Kazmierczak K.M."/>
            <person name="Andrzejewski T.M."/>
            <person name="Davidsen T.M."/>
            <person name="Wayne K.J."/>
            <person name="Tettelin H."/>
            <person name="Glass J.I."/>
            <person name="Rusch D."/>
            <person name="Podicherti R."/>
            <person name="Tsui H.-C.T."/>
            <person name="Winkler M.E."/>
        </authorList>
    </citation>
    <scope>NUCLEOTIDE SEQUENCE</scope>
</reference>
<dbReference type="InterPro" id="IPR051199">
    <property type="entry name" value="LPS_LOS_Heptosyltrfase"/>
</dbReference>
<gene>
    <name evidence="1" type="ORF">METZ01_LOCUS5935</name>
</gene>
<dbReference type="EMBL" id="UINC01000313">
    <property type="protein sequence ID" value="SUZ53081.1"/>
    <property type="molecule type" value="Genomic_DNA"/>
</dbReference>
<organism evidence="1">
    <name type="scientific">marine metagenome</name>
    <dbReference type="NCBI Taxonomy" id="408172"/>
    <lineage>
        <taxon>unclassified sequences</taxon>
        <taxon>metagenomes</taxon>
        <taxon>ecological metagenomes</taxon>
    </lineage>
</organism>
<dbReference type="GO" id="GO:0008713">
    <property type="term" value="F:ADP-heptose-lipopolysaccharide heptosyltransferase activity"/>
    <property type="evidence" value="ECO:0007669"/>
    <property type="project" value="TreeGrafter"/>
</dbReference>
<proteinExistence type="predicted"/>
<protein>
    <recommendedName>
        <fullName evidence="2">Glycosyltransferase subfamily 4-like N-terminal domain-containing protein</fullName>
    </recommendedName>
</protein>
<dbReference type="AlphaFoldDB" id="A0A381NET6"/>
<dbReference type="GO" id="GO:0009244">
    <property type="term" value="P:lipopolysaccharide core region biosynthetic process"/>
    <property type="evidence" value="ECO:0007669"/>
    <property type="project" value="TreeGrafter"/>
</dbReference>
<evidence type="ECO:0008006" key="2">
    <source>
        <dbReference type="Google" id="ProtNLM"/>
    </source>
</evidence>
<dbReference type="PANTHER" id="PTHR30160">
    <property type="entry name" value="TETRAACYLDISACCHARIDE 4'-KINASE-RELATED"/>
    <property type="match status" value="1"/>
</dbReference>
<evidence type="ECO:0000313" key="1">
    <source>
        <dbReference type="EMBL" id="SUZ53081.1"/>
    </source>
</evidence>
<accession>A0A381NET6</accession>